<evidence type="ECO:0000259" key="8">
    <source>
        <dbReference type="PROSITE" id="PS50071"/>
    </source>
</evidence>
<evidence type="ECO:0000256" key="4">
    <source>
        <dbReference type="ARBA" id="ARBA00023155"/>
    </source>
</evidence>
<dbReference type="Pfam" id="PF05920">
    <property type="entry name" value="Homeobox_KN"/>
    <property type="match status" value="1"/>
</dbReference>
<dbReference type="RefSeq" id="XP_024081031.1">
    <property type="nucleotide sequence ID" value="XM_024225263.1"/>
</dbReference>
<dbReference type="EnsemblMetazoa" id="XM_024225263.1">
    <property type="protein sequence ID" value="XP_024081031.1"/>
    <property type="gene ID" value="LOC106667202"/>
</dbReference>
<evidence type="ECO:0000256" key="2">
    <source>
        <dbReference type="ARBA" id="ARBA00009661"/>
    </source>
</evidence>
<sequence length="442" mass="48699">MAQPRYEEGIHPYMEPPTPGAMYDPHVGHRPLQGIQPHLNHNMHYPTGGNHVSPVTNHVMGPVPDVHKRDKDSIYGHPLFPLLALIFEKCELATSTPRDPGVAGGDVCSSESFNEDIAIFSKQIRQEKPFYNADPEVDSLMVQAIQVLRFHLLELEKVHELCDNFCHRYISCLKGKMPIDLVIDERESSKPLAEMGTPANGNDGRSNADSTSHTDGASTPDVRPPSSSLSYPGHGNDDVRSPGSGGTPGPLSQVSASQQLDHSDQVKWCTRREWPSPAEARAASDAARRGVLYSSVFLGSPGDASNASIGSGEGTGEEDDESNGKKNQKKRGIFPKVATNILRAWLFQHLTHPYPSEDQKKQLAQDTGLTILQVNNWFINARRRIVQPMIDQSNRAGPSGAYSPEAGGMGYMMDGQQMMHRSGDPAFHSEYHYPHQYYGHHL</sequence>
<dbReference type="Gene3D" id="1.10.10.60">
    <property type="entry name" value="Homeodomain-like"/>
    <property type="match status" value="1"/>
</dbReference>
<dbReference type="GO" id="GO:0005634">
    <property type="term" value="C:nucleus"/>
    <property type="evidence" value="ECO:0007669"/>
    <property type="project" value="UniProtKB-SubCell"/>
</dbReference>
<dbReference type="AlphaFoldDB" id="A0A8I6SGS9"/>
<comment type="similarity">
    <text evidence="2">Belongs to the TALE/MEIS homeobox family.</text>
</comment>
<protein>
    <recommendedName>
        <fullName evidence="8">Homeobox domain-containing protein</fullName>
    </recommendedName>
</protein>
<dbReference type="PANTHER" id="PTHR11850">
    <property type="entry name" value="HOMEOBOX PROTEIN TRANSCRIPTION FACTORS"/>
    <property type="match status" value="1"/>
</dbReference>
<evidence type="ECO:0000256" key="3">
    <source>
        <dbReference type="ARBA" id="ARBA00023125"/>
    </source>
</evidence>
<dbReference type="GeneID" id="106667202"/>
<dbReference type="CDD" id="cd00086">
    <property type="entry name" value="homeodomain"/>
    <property type="match status" value="1"/>
</dbReference>
<dbReference type="Proteomes" id="UP000494040">
    <property type="component" value="Unassembled WGS sequence"/>
</dbReference>
<evidence type="ECO:0000256" key="7">
    <source>
        <dbReference type="SAM" id="MobiDB-lite"/>
    </source>
</evidence>
<feature type="region of interest" description="Disordered" evidence="7">
    <location>
        <begin position="302"/>
        <end position="332"/>
    </location>
</feature>
<dbReference type="GO" id="GO:0048646">
    <property type="term" value="P:anatomical structure formation involved in morphogenesis"/>
    <property type="evidence" value="ECO:0007669"/>
    <property type="project" value="UniProtKB-ARBA"/>
</dbReference>
<feature type="domain" description="Homeobox" evidence="8">
    <location>
        <begin position="325"/>
        <end position="388"/>
    </location>
</feature>
<dbReference type="FunFam" id="1.10.10.60:FF:000004">
    <property type="entry name" value="Meis2 homeobox isoform 2c"/>
    <property type="match status" value="1"/>
</dbReference>
<organism evidence="9 10">
    <name type="scientific">Cimex lectularius</name>
    <name type="common">Bed bug</name>
    <name type="synonym">Acanthia lectularia</name>
    <dbReference type="NCBI Taxonomy" id="79782"/>
    <lineage>
        <taxon>Eukaryota</taxon>
        <taxon>Metazoa</taxon>
        <taxon>Ecdysozoa</taxon>
        <taxon>Arthropoda</taxon>
        <taxon>Hexapoda</taxon>
        <taxon>Insecta</taxon>
        <taxon>Pterygota</taxon>
        <taxon>Neoptera</taxon>
        <taxon>Paraneoptera</taxon>
        <taxon>Hemiptera</taxon>
        <taxon>Heteroptera</taxon>
        <taxon>Panheteroptera</taxon>
        <taxon>Cimicomorpha</taxon>
        <taxon>Cimicidae</taxon>
        <taxon>Cimex</taxon>
    </lineage>
</organism>
<dbReference type="SMART" id="SM00389">
    <property type="entry name" value="HOX"/>
    <property type="match status" value="1"/>
</dbReference>
<reference evidence="9" key="1">
    <citation type="submission" date="2022-01" db="UniProtKB">
        <authorList>
            <consortium name="EnsemblMetazoa"/>
        </authorList>
    </citation>
    <scope>IDENTIFICATION</scope>
</reference>
<keyword evidence="10" id="KW-1185">Reference proteome</keyword>
<dbReference type="Pfam" id="PF16493">
    <property type="entry name" value="Meis_PKNOX_N"/>
    <property type="match status" value="1"/>
</dbReference>
<evidence type="ECO:0000256" key="1">
    <source>
        <dbReference type="ARBA" id="ARBA00004123"/>
    </source>
</evidence>
<keyword evidence="3 6" id="KW-0238">DNA-binding</keyword>
<dbReference type="GO" id="GO:0009887">
    <property type="term" value="P:animal organ morphogenesis"/>
    <property type="evidence" value="ECO:0007669"/>
    <property type="project" value="UniProtKB-ARBA"/>
</dbReference>
<evidence type="ECO:0000256" key="5">
    <source>
        <dbReference type="ARBA" id="ARBA00023242"/>
    </source>
</evidence>
<dbReference type="InterPro" id="IPR032453">
    <property type="entry name" value="PKNOX/Meis_N"/>
</dbReference>
<dbReference type="CTD" id="41273"/>
<evidence type="ECO:0000313" key="9">
    <source>
        <dbReference type="EnsemblMetazoa" id="XP_024081031.1"/>
    </source>
</evidence>
<dbReference type="InterPro" id="IPR001356">
    <property type="entry name" value="HD"/>
</dbReference>
<proteinExistence type="inferred from homology"/>
<dbReference type="InterPro" id="IPR009057">
    <property type="entry name" value="Homeodomain-like_sf"/>
</dbReference>
<dbReference type="PROSITE" id="PS50071">
    <property type="entry name" value="HOMEOBOX_2"/>
    <property type="match status" value="1"/>
</dbReference>
<dbReference type="GO" id="GO:0000987">
    <property type="term" value="F:cis-regulatory region sequence-specific DNA binding"/>
    <property type="evidence" value="ECO:0007669"/>
    <property type="project" value="UniProtKB-ARBA"/>
</dbReference>
<name>A0A8I6SGS9_CIMLE</name>
<dbReference type="OrthoDB" id="10056939at2759"/>
<keyword evidence="4 6" id="KW-0371">Homeobox</keyword>
<feature type="region of interest" description="Disordered" evidence="7">
    <location>
        <begin position="189"/>
        <end position="264"/>
    </location>
</feature>
<dbReference type="InterPro" id="IPR008422">
    <property type="entry name" value="KN_HD"/>
</dbReference>
<dbReference type="GO" id="GO:0001654">
    <property type="term" value="P:eye development"/>
    <property type="evidence" value="ECO:0007669"/>
    <property type="project" value="UniProtKB-ARBA"/>
</dbReference>
<dbReference type="GO" id="GO:0006355">
    <property type="term" value="P:regulation of DNA-templated transcription"/>
    <property type="evidence" value="ECO:0007669"/>
    <property type="project" value="InterPro"/>
</dbReference>
<keyword evidence="5 6" id="KW-0539">Nucleus</keyword>
<feature type="DNA-binding region" description="Homeobox" evidence="6">
    <location>
        <begin position="327"/>
        <end position="389"/>
    </location>
</feature>
<dbReference type="GO" id="GO:0048663">
    <property type="term" value="P:neuron fate commitment"/>
    <property type="evidence" value="ECO:0007669"/>
    <property type="project" value="UniProtKB-ARBA"/>
</dbReference>
<evidence type="ECO:0000313" key="10">
    <source>
        <dbReference type="Proteomes" id="UP000494040"/>
    </source>
</evidence>
<accession>A0A8I6SGS9</accession>
<dbReference type="InterPro" id="IPR050224">
    <property type="entry name" value="TALE_homeobox"/>
</dbReference>
<dbReference type="SUPFAM" id="SSF46689">
    <property type="entry name" value="Homeodomain-like"/>
    <property type="match status" value="1"/>
</dbReference>
<evidence type="ECO:0000256" key="6">
    <source>
        <dbReference type="PROSITE-ProRule" id="PRU00108"/>
    </source>
</evidence>
<feature type="compositionally biased region" description="Polar residues" evidence="7">
    <location>
        <begin position="199"/>
        <end position="217"/>
    </location>
</feature>
<comment type="subcellular location">
    <subcellularLocation>
        <location evidence="1 6">Nucleus</location>
    </subcellularLocation>
</comment>